<dbReference type="InterPro" id="IPR043773">
    <property type="entry name" value="JetA"/>
</dbReference>
<dbReference type="RefSeq" id="WP_184659942.1">
    <property type="nucleotide sequence ID" value="NZ_CP031518.1"/>
</dbReference>
<organism evidence="1 2">
    <name type="scientific">Treponema ruminis</name>
    <dbReference type="NCBI Taxonomy" id="744515"/>
    <lineage>
        <taxon>Bacteria</taxon>
        <taxon>Pseudomonadati</taxon>
        <taxon>Spirochaetota</taxon>
        <taxon>Spirochaetia</taxon>
        <taxon>Spirochaetales</taxon>
        <taxon>Treponemataceae</taxon>
        <taxon>Treponema</taxon>
    </lineage>
</organism>
<reference evidence="1 2" key="1">
    <citation type="submission" date="2020-08" db="EMBL/GenBank/DDBJ databases">
        <title>Genomic Encyclopedia of Type Strains, Phase IV (KMG-IV): sequencing the most valuable type-strain genomes for metagenomic binning, comparative biology and taxonomic classification.</title>
        <authorList>
            <person name="Goeker M."/>
        </authorList>
    </citation>
    <scope>NUCLEOTIDE SEQUENCE [LARGE SCALE GENOMIC DNA]</scope>
    <source>
        <strain evidence="1 2">DSM 103462</strain>
    </source>
</reference>
<evidence type="ECO:0000313" key="1">
    <source>
        <dbReference type="EMBL" id="MBB5226555.1"/>
    </source>
</evidence>
<evidence type="ECO:0000313" key="2">
    <source>
        <dbReference type="Proteomes" id="UP000518887"/>
    </source>
</evidence>
<gene>
    <name evidence="1" type="ORF">HNP76_001936</name>
</gene>
<comment type="caution">
    <text evidence="1">The sequence shown here is derived from an EMBL/GenBank/DDBJ whole genome shotgun (WGS) entry which is preliminary data.</text>
</comment>
<dbReference type="Proteomes" id="UP000518887">
    <property type="component" value="Unassembled WGS sequence"/>
</dbReference>
<keyword evidence="2" id="KW-1185">Reference proteome</keyword>
<proteinExistence type="predicted"/>
<dbReference type="EMBL" id="JACHFQ010000006">
    <property type="protein sequence ID" value="MBB5226555.1"/>
    <property type="molecule type" value="Genomic_DNA"/>
</dbReference>
<dbReference type="AlphaFoldDB" id="A0A7W8GA52"/>
<protein>
    <submittedName>
        <fullName evidence="1">Uncharacterized protein</fullName>
    </submittedName>
</protein>
<accession>A0A7W8GA52</accession>
<sequence>MKNLFSVLPDDFFKPLNSKYKDQYADCLLAIYNSYKTEISYGVERESVVSTLTDYFNTRTDDISFDDDNSFEKDSRSKAQKTINYLRNCGWLDFEEEKNYQQNVVLTEQAVPFIRTMNDVIKNEETEYQGLISQIHAVLQNEDLYSKPYQFILKNVVNSTEQLVSSLKKLNISIKKHIDKQTKNKELSEIFSLFSVYNEEIVSKSLYRLKTSENIGKFRQSIKINLDKMLSEPKILKDLVEGYMEIEQETDSELAKDKIIEMIIDVKSAFENLDKIIEDIDRKNNHYMKNAASRAKFELASGTNQEGKINAILRYLTEYSDEDESIPENFFNVYVQKFVSEESIKKIPEKKTYEEVATINETEILTAEERALKKQLLLDKQMARIYRKKIEDFVSECLGEKDLILASDIPINNRKDFETLIYIRLFAIESYVYRVKKTEQRIRTKNCEFTDFEIIKRKQEEKKHV</sequence>
<dbReference type="Pfam" id="PF18982">
    <property type="entry name" value="JetA"/>
    <property type="match status" value="1"/>
</dbReference>
<name>A0A7W8GA52_9SPIR</name>